<protein>
    <submittedName>
        <fullName evidence="1">Uncharacterized protein</fullName>
    </submittedName>
</protein>
<organism evidence="1 2">
    <name type="scientific">Sphingobacterium humi</name>
    <dbReference type="NCBI Taxonomy" id="1796905"/>
    <lineage>
        <taxon>Bacteria</taxon>
        <taxon>Pseudomonadati</taxon>
        <taxon>Bacteroidota</taxon>
        <taxon>Sphingobacteriia</taxon>
        <taxon>Sphingobacteriales</taxon>
        <taxon>Sphingobacteriaceae</taxon>
        <taxon>Sphingobacterium</taxon>
    </lineage>
</organism>
<evidence type="ECO:0000313" key="1">
    <source>
        <dbReference type="EMBL" id="MVZ62099.1"/>
    </source>
</evidence>
<dbReference type="Proteomes" id="UP000435036">
    <property type="component" value="Unassembled WGS sequence"/>
</dbReference>
<dbReference type="OrthoDB" id="979487at2"/>
<name>A0A6N8KZE0_9SPHI</name>
<dbReference type="AlphaFoldDB" id="A0A6N8KZE0"/>
<accession>A0A6N8KZE0</accession>
<gene>
    <name evidence="1" type="ORF">GQF63_08710</name>
</gene>
<evidence type="ECO:0000313" key="2">
    <source>
        <dbReference type="Proteomes" id="UP000435036"/>
    </source>
</evidence>
<dbReference type="RefSeq" id="WP_160368839.1">
    <property type="nucleotide sequence ID" value="NZ_WSQA01000005.1"/>
</dbReference>
<reference evidence="1 2" key="1">
    <citation type="submission" date="2019-12" db="EMBL/GenBank/DDBJ databases">
        <authorList>
            <person name="Dong K."/>
        </authorList>
    </citation>
    <scope>NUCLEOTIDE SEQUENCE [LARGE SCALE GENOMIC DNA]</scope>
    <source>
        <strain evidence="1 2">JCM 31225</strain>
    </source>
</reference>
<sequence length="181" mass="20989">MVYTEEQLKEALLNYSASSLTEEAIDLFPVPTLLAWLQMPLEGRLSFRTAWYVEHIFMKRPAYFAQYSREIIAIYVANENWSVLRSFSKLVMLLYSKSHQAIHITEEQEEAILEKSFWIIDHSDCPVAVLVNAMDILARLVPKQEWIAHELRLRIELALEKEATPALKSRGSRILKRIANA</sequence>
<dbReference type="EMBL" id="WSQA01000005">
    <property type="protein sequence ID" value="MVZ62099.1"/>
    <property type="molecule type" value="Genomic_DNA"/>
</dbReference>
<proteinExistence type="predicted"/>
<comment type="caution">
    <text evidence="1">The sequence shown here is derived from an EMBL/GenBank/DDBJ whole genome shotgun (WGS) entry which is preliminary data.</text>
</comment>
<keyword evidence="2" id="KW-1185">Reference proteome</keyword>